<evidence type="ECO:0000256" key="6">
    <source>
        <dbReference type="ARBA" id="ARBA00022679"/>
    </source>
</evidence>
<evidence type="ECO:0000256" key="13">
    <source>
        <dbReference type="ARBA" id="ARBA00023315"/>
    </source>
</evidence>
<keyword evidence="5" id="KW-0444">Lipid biosynthesis</keyword>
<reference evidence="16 18" key="2">
    <citation type="submission" date="2018-03" db="EMBL/GenBank/DDBJ databases">
        <authorList>
            <person name="Fogelqvist J."/>
        </authorList>
    </citation>
    <scope>NUCLEOTIDE SEQUENCE [LARGE SCALE GENOMIC DNA]</scope>
</reference>
<dbReference type="EMBL" id="CDSF01000080">
    <property type="protein sequence ID" value="CEO97756.1"/>
    <property type="molecule type" value="Genomic_DNA"/>
</dbReference>
<evidence type="ECO:0000256" key="5">
    <source>
        <dbReference type="ARBA" id="ARBA00022516"/>
    </source>
</evidence>
<evidence type="ECO:0000256" key="14">
    <source>
        <dbReference type="RuleBase" id="RU367023"/>
    </source>
</evidence>
<comment type="pathway">
    <text evidence="3">Lipid metabolism.</text>
</comment>
<dbReference type="PANTHER" id="PTHR12317">
    <property type="entry name" value="DIACYLGLYCEROL O-ACYLTRANSFERASE"/>
    <property type="match status" value="1"/>
</dbReference>
<evidence type="ECO:0000313" key="15">
    <source>
        <dbReference type="EMBL" id="CEO97756.1"/>
    </source>
</evidence>
<dbReference type="STRING" id="37360.A0A0G4IRN5"/>
<dbReference type="EMBL" id="OVEO01000009">
    <property type="protein sequence ID" value="SPQ98302.1"/>
    <property type="molecule type" value="Genomic_DNA"/>
</dbReference>
<evidence type="ECO:0000256" key="10">
    <source>
        <dbReference type="ARBA" id="ARBA00022989"/>
    </source>
</evidence>
<dbReference type="InterPro" id="IPR007130">
    <property type="entry name" value="DAGAT"/>
</dbReference>
<evidence type="ECO:0000313" key="18">
    <source>
        <dbReference type="Proteomes" id="UP000290189"/>
    </source>
</evidence>
<dbReference type="GO" id="GO:0005789">
    <property type="term" value="C:endoplasmic reticulum membrane"/>
    <property type="evidence" value="ECO:0007669"/>
    <property type="project" value="UniProtKB-SubCell"/>
</dbReference>
<dbReference type="EC" id="2.3.1.-" evidence="14"/>
<dbReference type="AlphaFoldDB" id="A0A0G4IRN5"/>
<keyword evidence="9 14" id="KW-0256">Endoplasmic reticulum</keyword>
<dbReference type="Proteomes" id="UP000039324">
    <property type="component" value="Unassembled WGS sequence"/>
</dbReference>
<dbReference type="OrthoDB" id="264532at2759"/>
<keyword evidence="8" id="KW-0319">Glycerol metabolism</keyword>
<evidence type="ECO:0000313" key="16">
    <source>
        <dbReference type="EMBL" id="SPQ98302.1"/>
    </source>
</evidence>
<protein>
    <recommendedName>
        <fullName evidence="14">Acyltransferase</fullName>
        <ecNumber evidence="14">2.3.1.-</ecNumber>
    </recommendedName>
</protein>
<name>A0A0G4IRN5_PLABS</name>
<evidence type="ECO:0000256" key="2">
    <source>
        <dbReference type="ARBA" id="ARBA00004771"/>
    </source>
</evidence>
<evidence type="ECO:0000256" key="1">
    <source>
        <dbReference type="ARBA" id="ARBA00004477"/>
    </source>
</evidence>
<evidence type="ECO:0000256" key="4">
    <source>
        <dbReference type="ARBA" id="ARBA00005420"/>
    </source>
</evidence>
<sequence>MGGRPAPARLPGFVVIASFYTVWLFSIMFTFLAIPAWLLFGYRLPVQFLVAYYFVRMFWRPAHWPAFHQFASRLINRSPYFNSQRLIFQSEHAKPPPNSSTLFAVFPHGALCVGWTVNLNLSPIMQAMQVEYLGASMLFRLPLISEVLTWASSSSASARNMKRLMKTGKNLALLPGGFDEAAFYRRHRYDVFVRHRKGFIKYAMQHGYKISPVFTFGEEATYFALESGSDFRRALAKKKIPGIVFWSRLLWLPDPNIDLVTVVGDPIEIPHVAHPTADQVDKCHANFVAALQSIFDTYKADYAGSPHATIHIH</sequence>
<evidence type="ECO:0000256" key="9">
    <source>
        <dbReference type="ARBA" id="ARBA00022824"/>
    </source>
</evidence>
<comment type="subcellular location">
    <subcellularLocation>
        <location evidence="1 14">Endoplasmic reticulum membrane</location>
        <topology evidence="1 14">Multi-pass membrane protein</topology>
    </subcellularLocation>
</comment>
<evidence type="ECO:0000313" key="17">
    <source>
        <dbReference type="Proteomes" id="UP000039324"/>
    </source>
</evidence>
<comment type="similarity">
    <text evidence="4 14">Belongs to the diacylglycerol acyltransferase family.</text>
</comment>
<keyword evidence="7 14" id="KW-0812">Transmembrane</keyword>
<evidence type="ECO:0000256" key="12">
    <source>
        <dbReference type="ARBA" id="ARBA00023136"/>
    </source>
</evidence>
<dbReference type="GO" id="GO:0004144">
    <property type="term" value="F:diacylglycerol O-acyltransferase activity"/>
    <property type="evidence" value="ECO:0007669"/>
    <property type="project" value="TreeGrafter"/>
</dbReference>
<gene>
    <name evidence="15" type="ORF">PBRA_005870</name>
    <name evidence="16" type="ORF">PLBR_LOCUS5517</name>
</gene>
<geneLocation type="mitochondrion" evidence="16"/>
<dbReference type="PANTHER" id="PTHR12317:SF0">
    <property type="entry name" value="ACYLTRANSFERASE"/>
    <property type="match status" value="1"/>
</dbReference>
<proteinExistence type="inferred from homology"/>
<keyword evidence="17" id="KW-1185">Reference proteome</keyword>
<evidence type="ECO:0000256" key="3">
    <source>
        <dbReference type="ARBA" id="ARBA00005189"/>
    </source>
</evidence>
<feature type="transmembrane region" description="Helical" evidence="14">
    <location>
        <begin position="12"/>
        <end position="34"/>
    </location>
</feature>
<keyword evidence="12 14" id="KW-0472">Membrane</keyword>
<dbReference type="GO" id="GO:0006071">
    <property type="term" value="P:glycerol metabolic process"/>
    <property type="evidence" value="ECO:0007669"/>
    <property type="project" value="UniProtKB-KW"/>
</dbReference>
<keyword evidence="10 14" id="KW-1133">Transmembrane helix</keyword>
<dbReference type="GO" id="GO:0019432">
    <property type="term" value="P:triglyceride biosynthetic process"/>
    <property type="evidence" value="ECO:0007669"/>
    <property type="project" value="TreeGrafter"/>
</dbReference>
<evidence type="ECO:0000256" key="8">
    <source>
        <dbReference type="ARBA" id="ARBA00022798"/>
    </source>
</evidence>
<dbReference type="OMA" id="WMWLILF"/>
<evidence type="ECO:0000256" key="11">
    <source>
        <dbReference type="ARBA" id="ARBA00023098"/>
    </source>
</evidence>
<comment type="pathway">
    <text evidence="2">Glycerolipid metabolism; triacylglycerol biosynthesis.</text>
</comment>
<keyword evidence="16" id="KW-0496">Mitochondrion</keyword>
<reference evidence="15 17" key="1">
    <citation type="submission" date="2015-02" db="EMBL/GenBank/DDBJ databases">
        <authorList>
            <person name="Chooi Y.-H."/>
        </authorList>
    </citation>
    <scope>NUCLEOTIDE SEQUENCE [LARGE SCALE GENOMIC DNA]</scope>
    <source>
        <strain evidence="15">E3</strain>
    </source>
</reference>
<evidence type="ECO:0000256" key="7">
    <source>
        <dbReference type="ARBA" id="ARBA00022692"/>
    </source>
</evidence>
<keyword evidence="13" id="KW-0012">Acyltransferase</keyword>
<comment type="caution">
    <text evidence="14">Lacks conserved residue(s) required for the propagation of feature annotation.</text>
</comment>
<dbReference type="Pfam" id="PF03982">
    <property type="entry name" value="DAGAT"/>
    <property type="match status" value="1"/>
</dbReference>
<organism evidence="15 17">
    <name type="scientific">Plasmodiophora brassicae</name>
    <name type="common">Clubroot disease agent</name>
    <dbReference type="NCBI Taxonomy" id="37360"/>
    <lineage>
        <taxon>Eukaryota</taxon>
        <taxon>Sar</taxon>
        <taxon>Rhizaria</taxon>
        <taxon>Endomyxa</taxon>
        <taxon>Phytomyxea</taxon>
        <taxon>Plasmodiophorida</taxon>
        <taxon>Plasmodiophoridae</taxon>
        <taxon>Plasmodiophora</taxon>
    </lineage>
</organism>
<dbReference type="Proteomes" id="UP000290189">
    <property type="component" value="Unassembled WGS sequence"/>
</dbReference>
<keyword evidence="11" id="KW-0443">Lipid metabolism</keyword>
<accession>A0A0G4IRN5</accession>
<keyword evidence="6 14" id="KW-0808">Transferase</keyword>